<dbReference type="GO" id="GO:0016491">
    <property type="term" value="F:oxidoreductase activity"/>
    <property type="evidence" value="ECO:0007669"/>
    <property type="project" value="InterPro"/>
</dbReference>
<keyword evidence="3" id="KW-1185">Reference proteome</keyword>
<name>A0A2M8WMD7_9RHOB</name>
<dbReference type="AlphaFoldDB" id="A0A2M8WMD7"/>
<dbReference type="Pfam" id="PF00881">
    <property type="entry name" value="Nitroreductase"/>
    <property type="match status" value="1"/>
</dbReference>
<dbReference type="OrthoDB" id="8156917at2"/>
<dbReference type="RefSeq" id="WP_100368002.1">
    <property type="nucleotide sequence ID" value="NZ_PGTY01000001.1"/>
</dbReference>
<sequence length="337" mass="37110">MNRYTLAAREIRKSLPPEPGLRDIVRFASLAANSHNTQPWKFLINEDTVNILPDFLRSTPAVDPDDHHLYISLGCAAENLVVAARASGRSTETTTHRDEAGDTFIRIALGEGEVTDTMLSDAIPKRQSTRSEYDGTTLSDAELDQLAEAATREGVHFHLITQRMKLDQALEFIQVGNAAQMDDPAFVDELKSWIRFSSKTSIEKADGLSAPSTGNPSSPDWLGPIVFGFAFRKKAETAKLARHLASSAGLVVFVADDETPEGWINVGRSFERFALMATALGLCHAHMNMPIEAASIRPEFAKWLGIEGRRPDLVVRFGRGEPMPMSLRRPVEDVIVA</sequence>
<reference evidence="2 3" key="1">
    <citation type="submission" date="2017-11" db="EMBL/GenBank/DDBJ databases">
        <title>Genomic Encyclopedia of Archaeal and Bacterial Type Strains, Phase II (KMG-II): From Individual Species to Whole Genera.</title>
        <authorList>
            <person name="Goeker M."/>
        </authorList>
    </citation>
    <scope>NUCLEOTIDE SEQUENCE [LARGE SCALE GENOMIC DNA]</scope>
    <source>
        <strain evidence="2 3">DSM 29128</strain>
    </source>
</reference>
<organism evidence="2 3">
    <name type="scientific">Yoonia maricola</name>
    <dbReference type="NCBI Taxonomy" id="420999"/>
    <lineage>
        <taxon>Bacteria</taxon>
        <taxon>Pseudomonadati</taxon>
        <taxon>Pseudomonadota</taxon>
        <taxon>Alphaproteobacteria</taxon>
        <taxon>Rhodobacterales</taxon>
        <taxon>Paracoccaceae</taxon>
        <taxon>Yoonia</taxon>
    </lineage>
</organism>
<evidence type="ECO:0000259" key="1">
    <source>
        <dbReference type="Pfam" id="PF00881"/>
    </source>
</evidence>
<protein>
    <submittedName>
        <fullName evidence="2">Nitroreductase family protein</fullName>
    </submittedName>
</protein>
<dbReference type="SUPFAM" id="SSF55469">
    <property type="entry name" value="FMN-dependent nitroreductase-like"/>
    <property type="match status" value="2"/>
</dbReference>
<feature type="domain" description="Nitroreductase" evidence="1">
    <location>
        <begin position="125"/>
        <end position="318"/>
    </location>
</feature>
<dbReference type="InterPro" id="IPR029479">
    <property type="entry name" value="Nitroreductase"/>
</dbReference>
<dbReference type="InterPro" id="IPR000415">
    <property type="entry name" value="Nitroreductase-like"/>
</dbReference>
<evidence type="ECO:0000313" key="2">
    <source>
        <dbReference type="EMBL" id="PJI92089.1"/>
    </source>
</evidence>
<comment type="caution">
    <text evidence="2">The sequence shown here is derived from an EMBL/GenBank/DDBJ whole genome shotgun (WGS) entry which is preliminary data.</text>
</comment>
<dbReference type="Gene3D" id="3.40.109.10">
    <property type="entry name" value="NADH Oxidase"/>
    <property type="match status" value="2"/>
</dbReference>
<proteinExistence type="predicted"/>
<dbReference type="Proteomes" id="UP000228531">
    <property type="component" value="Unassembled WGS sequence"/>
</dbReference>
<accession>A0A2M8WMD7</accession>
<dbReference type="NCBIfam" id="NF047509">
    <property type="entry name" value="Rv3131_FMN_oxido"/>
    <property type="match status" value="1"/>
</dbReference>
<evidence type="ECO:0000313" key="3">
    <source>
        <dbReference type="Proteomes" id="UP000228531"/>
    </source>
</evidence>
<dbReference type="EMBL" id="PGTY01000001">
    <property type="protein sequence ID" value="PJI92089.1"/>
    <property type="molecule type" value="Genomic_DNA"/>
</dbReference>
<gene>
    <name evidence="2" type="ORF">BC777_0933</name>
</gene>